<feature type="compositionally biased region" description="Polar residues" evidence="2">
    <location>
        <begin position="378"/>
        <end position="389"/>
    </location>
</feature>
<proteinExistence type="predicted"/>
<comment type="caution">
    <text evidence="4">The sequence shown here is derived from an EMBL/GenBank/DDBJ whole genome shotgun (WGS) entry which is preliminary data.</text>
</comment>
<dbReference type="Gene3D" id="3.30.70.330">
    <property type="match status" value="1"/>
</dbReference>
<dbReference type="EMBL" id="JABXXO010000003">
    <property type="protein sequence ID" value="KAF7782621.1"/>
    <property type="molecule type" value="Genomic_DNA"/>
</dbReference>
<protein>
    <recommendedName>
        <fullName evidence="3">Mei2-like C-terminal RNA recognition motif domain-containing protein</fullName>
    </recommendedName>
</protein>
<dbReference type="InterPro" id="IPR035979">
    <property type="entry name" value="RBD_domain_sf"/>
</dbReference>
<gene>
    <name evidence="4" type="ORF">Agabi119p4_1997</name>
</gene>
<reference evidence="4 5" key="1">
    <citation type="journal article" name="Sci. Rep.">
        <title>Telomere-to-telomere assembled and centromere annotated genomes of the two main subspecies of the button mushroom Agaricus bisporus reveal especially polymorphic chromosome ends.</title>
        <authorList>
            <person name="Sonnenberg A.S.M."/>
            <person name="Sedaghat-Telgerd N."/>
            <person name="Lavrijssen B."/>
            <person name="Ohm R.A."/>
            <person name="Hendrickx P.M."/>
            <person name="Scholtmeijer K."/>
            <person name="Baars J.J.P."/>
            <person name="van Peer A."/>
        </authorList>
    </citation>
    <scope>NUCLEOTIDE SEQUENCE [LARGE SCALE GENOMIC DNA]</scope>
    <source>
        <strain evidence="4 5">H119_p4</strain>
    </source>
</reference>
<feature type="compositionally biased region" description="Basic residues" evidence="2">
    <location>
        <begin position="408"/>
        <end position="421"/>
    </location>
</feature>
<feature type="compositionally biased region" description="Polar residues" evidence="2">
    <location>
        <begin position="37"/>
        <end position="52"/>
    </location>
</feature>
<dbReference type="GO" id="GO:0003723">
    <property type="term" value="F:RNA binding"/>
    <property type="evidence" value="ECO:0007669"/>
    <property type="project" value="UniProtKB-KW"/>
</dbReference>
<sequence length="893" mass="98569">MPSSPPPDSPKSRLQHSPSLPNIWLPPHSRPSRMATLPTSPQGNSDPSTPAAPQTEGPHKLSLKADDTRRISIKATPTRRRQRGDRDPSQHLLTPPLTPSSSIKTTASADSIDARLGDKVHVLQELHEPEATRFLHLENVSRAISPTTVQRAVTDALSPISSRRNSKCTPQADPVNAGVQETSCIKGFFLRHMKTTGTLFLAFHDVRDAITAKAVLSQSTDGVLVACVGEETVTDGKKAGFQCRFITAEELVKTIGSSNFLTTTDGSFVLSVTVIDRAAAEETDSQNTGLAQEDFDAYILVKILQSYGDLRLFKPESPKGGDQRFSVEFFDVRDANEAYGSLNSQTMFGMKLTTLGRAPADDALDVPHDKTCQERSDTPLSNHQQSASESHIPKLKLEASALGEVSKMRGRSVGRTPRTRPRAVSAGNETSSSSPPPRTSDRPAKAPSPAIFYTSFDFNDSSSTPTQEVSETPVDDVASELNLAPKQWEAQQTCSIAECRYCPSKGHDSLVLQPQFNHFNPPFANSVLFPVQSTPQIFTAPGDYDAQASYTNVGWPFDPNMLTSGSGCNLEMFTPAFIPAIPVVPAEHRYPDQAPCPNLIPTELVFPSISPALHVHSNTFVEHQPPPDHKIFISNPTEAPLSSDLDGSLRLTTAASSINDRNFLNIARIEEGLDTRSTVMIKNIPNKMTAKDLIQYINDVCPRKIDFLYLRMDFKNGCNVGYAFVNFIRVQDMLRFAKRRLGVKWNMFSSEKVLQMSYANYQGKEALVEKFKNSCIMDEREEWRPKIFYSNGPEQGLPEPFPAPTHLRRKERSSHNRGALYVPGITGGSVNGNGYLTNGSLRRHDFHSNTASKYLENRNRGLLSGLENRSLDRRANNVHHDGRRGRAVQDRTH</sequence>
<feature type="region of interest" description="Disordered" evidence="2">
    <location>
        <begin position="866"/>
        <end position="893"/>
    </location>
</feature>
<feature type="region of interest" description="Disordered" evidence="2">
    <location>
        <begin position="361"/>
        <end position="449"/>
    </location>
</feature>
<feature type="compositionally biased region" description="Basic and acidic residues" evidence="2">
    <location>
        <begin position="869"/>
        <end position="880"/>
    </location>
</feature>
<dbReference type="PANTHER" id="PTHR23189">
    <property type="entry name" value="RNA RECOGNITION MOTIF-CONTAINING"/>
    <property type="match status" value="1"/>
</dbReference>
<dbReference type="InterPro" id="IPR012677">
    <property type="entry name" value="Nucleotide-bd_a/b_plait_sf"/>
</dbReference>
<feature type="compositionally biased region" description="Basic and acidic residues" evidence="2">
    <location>
        <begin position="365"/>
        <end position="377"/>
    </location>
</feature>
<feature type="region of interest" description="Disordered" evidence="2">
    <location>
        <begin position="1"/>
        <end position="106"/>
    </location>
</feature>
<evidence type="ECO:0000256" key="1">
    <source>
        <dbReference type="ARBA" id="ARBA00022884"/>
    </source>
</evidence>
<accession>A0A8H7F878</accession>
<dbReference type="Proteomes" id="UP000629468">
    <property type="component" value="Unassembled WGS sequence"/>
</dbReference>
<name>A0A8H7F878_AGABI</name>
<dbReference type="InterPro" id="IPR007201">
    <property type="entry name" value="Mei2-like_Rrm_C"/>
</dbReference>
<evidence type="ECO:0000313" key="4">
    <source>
        <dbReference type="EMBL" id="KAF7782621.1"/>
    </source>
</evidence>
<dbReference type="SUPFAM" id="SSF54928">
    <property type="entry name" value="RNA-binding domain, RBD"/>
    <property type="match status" value="1"/>
</dbReference>
<dbReference type="Pfam" id="PF04059">
    <property type="entry name" value="RRM_2"/>
    <property type="match status" value="1"/>
</dbReference>
<dbReference type="AlphaFoldDB" id="A0A8H7F878"/>
<dbReference type="InterPro" id="IPR034862">
    <property type="entry name" value="Fungal_Mei2-like_RRM3"/>
</dbReference>
<feature type="compositionally biased region" description="Basic and acidic residues" evidence="2">
    <location>
        <begin position="57"/>
        <end position="70"/>
    </location>
</feature>
<evidence type="ECO:0000313" key="5">
    <source>
        <dbReference type="Proteomes" id="UP000629468"/>
    </source>
</evidence>
<organism evidence="4 5">
    <name type="scientific">Agaricus bisporus var. burnettii</name>
    <dbReference type="NCBI Taxonomy" id="192524"/>
    <lineage>
        <taxon>Eukaryota</taxon>
        <taxon>Fungi</taxon>
        <taxon>Dikarya</taxon>
        <taxon>Basidiomycota</taxon>
        <taxon>Agaricomycotina</taxon>
        <taxon>Agaricomycetes</taxon>
        <taxon>Agaricomycetidae</taxon>
        <taxon>Agaricales</taxon>
        <taxon>Agaricineae</taxon>
        <taxon>Agaricaceae</taxon>
        <taxon>Agaricus</taxon>
    </lineage>
</organism>
<feature type="domain" description="Mei2-like C-terminal RNA recognition motif" evidence="3">
    <location>
        <begin position="676"/>
        <end position="772"/>
    </location>
</feature>
<evidence type="ECO:0000259" key="3">
    <source>
        <dbReference type="Pfam" id="PF04059"/>
    </source>
</evidence>
<keyword evidence="1" id="KW-0694">RNA-binding</keyword>
<dbReference type="CDD" id="cd12532">
    <property type="entry name" value="RRM3_MEI2_fungi"/>
    <property type="match status" value="1"/>
</dbReference>
<evidence type="ECO:0000256" key="2">
    <source>
        <dbReference type="SAM" id="MobiDB-lite"/>
    </source>
</evidence>